<proteinExistence type="predicted"/>
<protein>
    <recommendedName>
        <fullName evidence="4">Peptidase M16 C-terminal domain-containing protein</fullName>
    </recommendedName>
</protein>
<dbReference type="AlphaFoldDB" id="A0A9D9HHB4"/>
<gene>
    <name evidence="2" type="ORF">IAC06_01585</name>
</gene>
<comment type="caution">
    <text evidence="2">The sequence shown here is derived from an EMBL/GenBank/DDBJ whole genome shotgun (WGS) entry which is preliminary data.</text>
</comment>
<dbReference type="Proteomes" id="UP000823661">
    <property type="component" value="Unassembled WGS sequence"/>
</dbReference>
<organism evidence="2 3">
    <name type="scientific">Candidatus Cryptobacteroides intestinavium</name>
    <dbReference type="NCBI Taxonomy" id="2840766"/>
    <lineage>
        <taxon>Bacteria</taxon>
        <taxon>Pseudomonadati</taxon>
        <taxon>Bacteroidota</taxon>
        <taxon>Bacteroidia</taxon>
        <taxon>Bacteroidales</taxon>
        <taxon>Candidatus Cryptobacteroides</taxon>
    </lineage>
</organism>
<sequence length="873" mass="96168">MRYIYSVAVFLLAVTAAAFPAPPQLPSDPAVTYGTLPNGLTYYIVTNPSEKGMAEFALVRRRGADAGSHQEHSDAVLRARASVTVIPRVSGSSVRDYASRNGAASQLCRKDAPVGVRVTPDAVVYRFGSYPVSGRDVLIDSTLLMIFSIVENAVDGEMESDAIIVSGDVSKDAVLSKMKLLSLMVPPVRQMPVDTSYAWKERTVPECTVKVDSSAAAARISITYSSPRTPREYMSSVVPTMTEYLVGVLDRVLGRRISVEMGRRDIPVSGIRFRYAGSRDLGGDETYTVSVTVDNGKVKEAVSVLTGIVADLDVNGAREKEYSGARNEYLVQQYRRSLDPVVCNSAYVDECISSFLYGSVPVSVSDRFGFLVRGDLPDSTLTRLFNRYVSELFDDNDNLRVSVVADSLYLEDDAVLSSFMDAWKKAALADTLTAYASSRCDSLVLPDVPTEKLKVEKTLKESVSGGTMWTFSNGMKVVYKRMSTGGLFYYDLMLRGGYSVVKDLRRGEGAFYSDILETFDISGLRSEDFNDMMLSEGITMSSRVTASDMDIYGLAPRPSLTLLFKCLKAVANDRRVNSRAFDYYAKCEKLRLAARAGSLSGRKAAIDSLMCPSYHYSSEKSPENLFPDACARAESFFNSSFSRVNDGVLVIVGDMEETAMKRFLQRNLQGFKTEPMSSARIRLPYQPISGWTTHIVDGRRQSLDVAMSVPVAFTAGNYMAMKVAASALENELARRFVGTGASVRVFSEFSGYPQERVNFLVSVTDLDIDSLPLDETGRDPLVLLYDVRAVLSDMSAAPLPDDRIAVCRDMVKNMILSLQNDPEYWTDMVRARFAYGKDLNTGYAEKVDSVQAEKVREIISGLASAGRVEYIVR</sequence>
<name>A0A9D9HHB4_9BACT</name>
<feature type="chain" id="PRO_5039659172" description="Peptidase M16 C-terminal domain-containing protein" evidence="1">
    <location>
        <begin position="21"/>
        <end position="873"/>
    </location>
</feature>
<accession>A0A9D9HHB4</accession>
<reference evidence="2" key="2">
    <citation type="journal article" date="2021" name="PeerJ">
        <title>Extensive microbial diversity within the chicken gut microbiome revealed by metagenomics and culture.</title>
        <authorList>
            <person name="Gilroy R."/>
            <person name="Ravi A."/>
            <person name="Getino M."/>
            <person name="Pursley I."/>
            <person name="Horton D.L."/>
            <person name="Alikhan N.F."/>
            <person name="Baker D."/>
            <person name="Gharbi K."/>
            <person name="Hall N."/>
            <person name="Watson M."/>
            <person name="Adriaenssens E.M."/>
            <person name="Foster-Nyarko E."/>
            <person name="Jarju S."/>
            <person name="Secka A."/>
            <person name="Antonio M."/>
            <person name="Oren A."/>
            <person name="Chaudhuri R.R."/>
            <person name="La Ragione R."/>
            <person name="Hildebrand F."/>
            <person name="Pallen M.J."/>
        </authorList>
    </citation>
    <scope>NUCLEOTIDE SEQUENCE</scope>
    <source>
        <strain evidence="2">B1-20833</strain>
    </source>
</reference>
<dbReference type="EMBL" id="JADIMI010000014">
    <property type="protein sequence ID" value="MBO8451561.1"/>
    <property type="molecule type" value="Genomic_DNA"/>
</dbReference>
<reference evidence="2" key="1">
    <citation type="submission" date="2020-10" db="EMBL/GenBank/DDBJ databases">
        <authorList>
            <person name="Gilroy R."/>
        </authorList>
    </citation>
    <scope>NUCLEOTIDE SEQUENCE</scope>
    <source>
        <strain evidence="2">B1-20833</strain>
    </source>
</reference>
<feature type="signal peptide" evidence="1">
    <location>
        <begin position="1"/>
        <end position="20"/>
    </location>
</feature>
<evidence type="ECO:0000256" key="1">
    <source>
        <dbReference type="SAM" id="SignalP"/>
    </source>
</evidence>
<evidence type="ECO:0000313" key="3">
    <source>
        <dbReference type="Proteomes" id="UP000823661"/>
    </source>
</evidence>
<evidence type="ECO:0008006" key="4">
    <source>
        <dbReference type="Google" id="ProtNLM"/>
    </source>
</evidence>
<keyword evidence="1" id="KW-0732">Signal</keyword>
<evidence type="ECO:0000313" key="2">
    <source>
        <dbReference type="EMBL" id="MBO8451561.1"/>
    </source>
</evidence>